<dbReference type="EMBL" id="CP040396">
    <property type="protein sequence ID" value="QCT02650.1"/>
    <property type="molecule type" value="Genomic_DNA"/>
</dbReference>
<dbReference type="Proteomes" id="UP000300879">
    <property type="component" value="Chromosome"/>
</dbReference>
<dbReference type="Pfam" id="PF14542">
    <property type="entry name" value="Acetyltransf_CG"/>
    <property type="match status" value="1"/>
</dbReference>
<dbReference type="InterPro" id="IPR000182">
    <property type="entry name" value="GNAT_dom"/>
</dbReference>
<feature type="domain" description="N-acetyltransferase" evidence="1">
    <location>
        <begin position="1"/>
        <end position="91"/>
    </location>
</feature>
<accession>A0A4P8XLW3</accession>
<dbReference type="KEGG" id="palo:E6C60_1935"/>
<proteinExistence type="predicted"/>
<keyword evidence="3" id="KW-0808">Transferase</keyword>
<gene>
    <name evidence="3" type="ORF">E6C60_1935</name>
</gene>
<dbReference type="InterPro" id="IPR031165">
    <property type="entry name" value="GNAT_YJDJ"/>
</dbReference>
<dbReference type="PROSITE" id="PS51729">
    <property type="entry name" value="GNAT_YJDJ"/>
    <property type="match status" value="1"/>
</dbReference>
<dbReference type="PANTHER" id="PTHR31435:SF10">
    <property type="entry name" value="BSR4717 PROTEIN"/>
    <property type="match status" value="1"/>
</dbReference>
<evidence type="ECO:0000259" key="2">
    <source>
        <dbReference type="PROSITE" id="PS51729"/>
    </source>
</evidence>
<dbReference type="GO" id="GO:0016747">
    <property type="term" value="F:acyltransferase activity, transferring groups other than amino-acyl groups"/>
    <property type="evidence" value="ECO:0007669"/>
    <property type="project" value="InterPro"/>
</dbReference>
<organism evidence="3 4">
    <name type="scientific">Paenibacillus algicola</name>
    <dbReference type="NCBI Taxonomy" id="2565926"/>
    <lineage>
        <taxon>Bacteria</taxon>
        <taxon>Bacillati</taxon>
        <taxon>Bacillota</taxon>
        <taxon>Bacilli</taxon>
        <taxon>Bacillales</taxon>
        <taxon>Paenibacillaceae</taxon>
        <taxon>Paenibacillus</taxon>
    </lineage>
</organism>
<reference evidence="3 4" key="1">
    <citation type="submission" date="2019-05" db="EMBL/GenBank/DDBJ databases">
        <authorList>
            <person name="Chen C."/>
        </authorList>
    </citation>
    <scope>NUCLEOTIDE SEQUENCE [LARGE SCALE GENOMIC DNA]</scope>
    <source>
        <strain evidence="3 4">HB172198</strain>
    </source>
</reference>
<dbReference type="AlphaFoldDB" id="A0A4P8XLW3"/>
<protein>
    <submittedName>
        <fullName evidence="3">GCN5-related N-acetyltransferase</fullName>
    </submittedName>
</protein>
<dbReference type="RefSeq" id="WP_233281187.1">
    <property type="nucleotide sequence ID" value="NZ_CP040396.1"/>
</dbReference>
<name>A0A4P8XLW3_9BACL</name>
<dbReference type="InterPro" id="IPR045057">
    <property type="entry name" value="Gcn5-rel_NAT"/>
</dbReference>
<dbReference type="SUPFAM" id="SSF55729">
    <property type="entry name" value="Acyl-CoA N-acyltransferases (Nat)"/>
    <property type="match status" value="1"/>
</dbReference>
<sequence>MADMIAEEGRFAIHDQDMTQAEVTYSSQGEGTISIDHTYVDPKFRGQGLAGKLIQEVIQHARKNHLKIIPACAYAQHHFETHPQDQDVLHS</sequence>
<evidence type="ECO:0000259" key="1">
    <source>
        <dbReference type="PROSITE" id="PS51186"/>
    </source>
</evidence>
<dbReference type="CDD" id="cd04301">
    <property type="entry name" value="NAT_SF"/>
    <property type="match status" value="1"/>
</dbReference>
<dbReference type="Gene3D" id="3.40.630.30">
    <property type="match status" value="1"/>
</dbReference>
<dbReference type="PROSITE" id="PS51186">
    <property type="entry name" value="GNAT"/>
    <property type="match status" value="1"/>
</dbReference>
<dbReference type="PANTHER" id="PTHR31435">
    <property type="entry name" value="PROTEIN NATD1"/>
    <property type="match status" value="1"/>
</dbReference>
<keyword evidence="4" id="KW-1185">Reference proteome</keyword>
<dbReference type="InterPro" id="IPR016181">
    <property type="entry name" value="Acyl_CoA_acyltransferase"/>
</dbReference>
<evidence type="ECO:0000313" key="3">
    <source>
        <dbReference type="EMBL" id="QCT02650.1"/>
    </source>
</evidence>
<feature type="domain" description="N-acetyltransferase" evidence="2">
    <location>
        <begin position="3"/>
        <end position="90"/>
    </location>
</feature>
<evidence type="ECO:0000313" key="4">
    <source>
        <dbReference type="Proteomes" id="UP000300879"/>
    </source>
</evidence>